<evidence type="ECO:0000313" key="2">
    <source>
        <dbReference type="Proteomes" id="UP001215598"/>
    </source>
</evidence>
<accession>A0AAD7HQW5</accession>
<dbReference type="InterPro" id="IPR011990">
    <property type="entry name" value="TPR-like_helical_dom_sf"/>
</dbReference>
<sequence length="632" mass="71085">MDNKMQLEQCVDALNVYVKMFDTEIEATTLSSAVQMKTDTRARHKQFLALLESHPHLDSSTSQTRSTISTYGSSSDFLSLLPVCPQAGDLHDPELVERLLQLTGDLPLALTLMAHVAATDDSDHTLRRWIAENTRLLFDGYDHTSRLDISVASLYTGLHMTSGAKELLSLLPDGISDADLVQSRMNIPNILTCKTTLIQTSLAHVDQHRALEVLAPIREYISRAYPAKTEKRTQLFPQSYIQLQKNLANFNCIFLDALATRSPDIEATLESIVLLREIGREAELESSSDSVLMVEVCRRIEEWGNRPVYARYFHESVSLSLAEQNQLSTLDLADALHCMGQVSRKLGQYPQALGYLRKAQQHLEILGNVIRQTLVIMVEANAQRKIGDLRRAVELHRKAQTFLPPTAVHLRDDLKDLHLQKTEYLEAKAYTDLAEVGIAIDLDAVLVLKSLATARTQITQRQLIHGHLGCDIIAADLSFRDGDLTSTKRVFEDCLPQFHRHDPRTLFCAERLADISHRSSDRVEEIRWNGVCVALAFRHSNRLSTMNALRQFAALLDAWEDQDTTLALLSVVLVLFEAMGVHQRVGECRMHIASILESRGELRVAIDFLEAARPAFERSSQEKKGGRGDFYD</sequence>
<dbReference type="SUPFAM" id="SSF48452">
    <property type="entry name" value="TPR-like"/>
    <property type="match status" value="1"/>
</dbReference>
<keyword evidence="2" id="KW-1185">Reference proteome</keyword>
<dbReference type="EMBL" id="JARKIB010000188">
    <property type="protein sequence ID" value="KAJ7726215.1"/>
    <property type="molecule type" value="Genomic_DNA"/>
</dbReference>
<proteinExistence type="predicted"/>
<protein>
    <submittedName>
        <fullName evidence="1">Uncharacterized protein</fullName>
    </submittedName>
</protein>
<gene>
    <name evidence="1" type="ORF">B0H16DRAFT_1471471</name>
</gene>
<organism evidence="1 2">
    <name type="scientific">Mycena metata</name>
    <dbReference type="NCBI Taxonomy" id="1033252"/>
    <lineage>
        <taxon>Eukaryota</taxon>
        <taxon>Fungi</taxon>
        <taxon>Dikarya</taxon>
        <taxon>Basidiomycota</taxon>
        <taxon>Agaricomycotina</taxon>
        <taxon>Agaricomycetes</taxon>
        <taxon>Agaricomycetidae</taxon>
        <taxon>Agaricales</taxon>
        <taxon>Marasmiineae</taxon>
        <taxon>Mycenaceae</taxon>
        <taxon>Mycena</taxon>
    </lineage>
</organism>
<reference evidence="1" key="1">
    <citation type="submission" date="2023-03" db="EMBL/GenBank/DDBJ databases">
        <title>Massive genome expansion in bonnet fungi (Mycena s.s.) driven by repeated elements and novel gene families across ecological guilds.</title>
        <authorList>
            <consortium name="Lawrence Berkeley National Laboratory"/>
            <person name="Harder C.B."/>
            <person name="Miyauchi S."/>
            <person name="Viragh M."/>
            <person name="Kuo A."/>
            <person name="Thoen E."/>
            <person name="Andreopoulos B."/>
            <person name="Lu D."/>
            <person name="Skrede I."/>
            <person name="Drula E."/>
            <person name="Henrissat B."/>
            <person name="Morin E."/>
            <person name="Kohler A."/>
            <person name="Barry K."/>
            <person name="LaButti K."/>
            <person name="Morin E."/>
            <person name="Salamov A."/>
            <person name="Lipzen A."/>
            <person name="Mereny Z."/>
            <person name="Hegedus B."/>
            <person name="Baldrian P."/>
            <person name="Stursova M."/>
            <person name="Weitz H."/>
            <person name="Taylor A."/>
            <person name="Grigoriev I.V."/>
            <person name="Nagy L.G."/>
            <person name="Martin F."/>
            <person name="Kauserud H."/>
        </authorList>
    </citation>
    <scope>NUCLEOTIDE SEQUENCE</scope>
    <source>
        <strain evidence="1">CBHHK182m</strain>
    </source>
</reference>
<comment type="caution">
    <text evidence="1">The sequence shown here is derived from an EMBL/GenBank/DDBJ whole genome shotgun (WGS) entry which is preliminary data.</text>
</comment>
<name>A0AAD7HQW5_9AGAR</name>
<evidence type="ECO:0000313" key="1">
    <source>
        <dbReference type="EMBL" id="KAJ7726215.1"/>
    </source>
</evidence>
<dbReference type="AlphaFoldDB" id="A0AAD7HQW5"/>
<dbReference type="Proteomes" id="UP001215598">
    <property type="component" value="Unassembled WGS sequence"/>
</dbReference>
<dbReference type="Gene3D" id="1.25.40.10">
    <property type="entry name" value="Tetratricopeptide repeat domain"/>
    <property type="match status" value="1"/>
</dbReference>